<reference evidence="6" key="1">
    <citation type="submission" date="2021-02" db="EMBL/GenBank/DDBJ databases">
        <title>Natrosporangium hydrolyticum gen. nov., sp. nov, a haloalkaliphilic actinobacterium from a soda solonchak soil.</title>
        <authorList>
            <person name="Sorokin D.Y."/>
            <person name="Khijniak T.V."/>
            <person name="Zakharycheva A.P."/>
            <person name="Boueva O.V."/>
            <person name="Ariskina E.V."/>
            <person name="Hahnke R.L."/>
            <person name="Bunk B."/>
            <person name="Sproer C."/>
            <person name="Schumann P."/>
            <person name="Evtushenko L.I."/>
            <person name="Kublanov I.V."/>
        </authorList>
    </citation>
    <scope>NUCLEOTIDE SEQUENCE</scope>
    <source>
        <strain evidence="6">DSM 106523</strain>
    </source>
</reference>
<dbReference type="Proteomes" id="UP000662857">
    <property type="component" value="Chromosome"/>
</dbReference>
<keyword evidence="1" id="KW-0805">Transcription regulation</keyword>
<dbReference type="Pfam" id="PF12840">
    <property type="entry name" value="HTH_20"/>
    <property type="match status" value="1"/>
</dbReference>
<dbReference type="SUPFAM" id="SSF46785">
    <property type="entry name" value="Winged helix' DNA-binding domain"/>
    <property type="match status" value="1"/>
</dbReference>
<dbReference type="InterPro" id="IPR001845">
    <property type="entry name" value="HTH_ArsR_DNA-bd_dom"/>
</dbReference>
<dbReference type="AlphaFoldDB" id="A0A895YJG1"/>
<keyword evidence="7" id="KW-1185">Reference proteome</keyword>
<evidence type="ECO:0000256" key="3">
    <source>
        <dbReference type="ARBA" id="ARBA00023163"/>
    </source>
</evidence>
<feature type="domain" description="HTH arsR-type" evidence="5">
    <location>
        <begin position="26"/>
        <end position="103"/>
    </location>
</feature>
<dbReference type="EMBL" id="CP070499">
    <property type="protein sequence ID" value="QSB15659.1"/>
    <property type="molecule type" value="Genomic_DNA"/>
</dbReference>
<dbReference type="SMART" id="SM00418">
    <property type="entry name" value="HTH_ARSR"/>
    <property type="match status" value="1"/>
</dbReference>
<dbReference type="InterPro" id="IPR036390">
    <property type="entry name" value="WH_DNA-bd_sf"/>
</dbReference>
<dbReference type="CDD" id="cd00090">
    <property type="entry name" value="HTH_ARSR"/>
    <property type="match status" value="1"/>
</dbReference>
<dbReference type="PANTHER" id="PTHR33154">
    <property type="entry name" value="TRANSCRIPTIONAL REGULATOR, ARSR FAMILY"/>
    <property type="match status" value="1"/>
</dbReference>
<keyword evidence="3" id="KW-0804">Transcription</keyword>
<accession>A0A895YJG1</accession>
<feature type="region of interest" description="Disordered" evidence="4">
    <location>
        <begin position="1"/>
        <end position="25"/>
    </location>
</feature>
<dbReference type="PANTHER" id="PTHR33154:SF15">
    <property type="entry name" value="REGULATORY PROTEIN ARSR"/>
    <property type="match status" value="1"/>
</dbReference>
<dbReference type="InterPro" id="IPR051081">
    <property type="entry name" value="HTH_MetalResp_TranReg"/>
</dbReference>
<dbReference type="GO" id="GO:0003677">
    <property type="term" value="F:DNA binding"/>
    <property type="evidence" value="ECO:0007669"/>
    <property type="project" value="UniProtKB-KW"/>
</dbReference>
<evidence type="ECO:0000256" key="1">
    <source>
        <dbReference type="ARBA" id="ARBA00023015"/>
    </source>
</evidence>
<sequence length="222" mass="24686">MSEDEPAASVDGANAALPHRELSDPRQLRALSHPVRMGIIDQLLTYGPLTATELGQRLGESASNCSWHLRLLAKHGVVEEAERGTGRQRPWRYVPQAVSVAAESAEPGFATAREALIDTLIARDLESWRAWQQQRASEPEPWRDTGITCQVNYAWLDADEFAEFRRELLEVVDRHLLPRLERIDPEQRPAGARPVRFLALGAPSGPVYQPAEAPESAEPEGE</sequence>
<dbReference type="KEGG" id="nhy:JQS43_04750"/>
<dbReference type="InterPro" id="IPR011991">
    <property type="entry name" value="ArsR-like_HTH"/>
</dbReference>
<gene>
    <name evidence="6" type="ORF">JQS43_04750</name>
</gene>
<feature type="region of interest" description="Disordered" evidence="4">
    <location>
        <begin position="202"/>
        <end position="222"/>
    </location>
</feature>
<evidence type="ECO:0000256" key="2">
    <source>
        <dbReference type="ARBA" id="ARBA00023125"/>
    </source>
</evidence>
<dbReference type="GO" id="GO:0003700">
    <property type="term" value="F:DNA-binding transcription factor activity"/>
    <property type="evidence" value="ECO:0007669"/>
    <property type="project" value="InterPro"/>
</dbReference>
<evidence type="ECO:0000259" key="5">
    <source>
        <dbReference type="SMART" id="SM00418"/>
    </source>
</evidence>
<keyword evidence="2" id="KW-0238">DNA-binding</keyword>
<protein>
    <submittedName>
        <fullName evidence="6">Helix-turn-helix transcriptional regulator</fullName>
    </submittedName>
</protein>
<name>A0A895YJG1_9ACTN</name>
<organism evidence="6 7">
    <name type="scientific">Natronosporangium hydrolyticum</name>
    <dbReference type="NCBI Taxonomy" id="2811111"/>
    <lineage>
        <taxon>Bacteria</taxon>
        <taxon>Bacillati</taxon>
        <taxon>Actinomycetota</taxon>
        <taxon>Actinomycetes</taxon>
        <taxon>Micromonosporales</taxon>
        <taxon>Micromonosporaceae</taxon>
        <taxon>Natronosporangium</taxon>
    </lineage>
</organism>
<dbReference type="Gene3D" id="1.10.10.10">
    <property type="entry name" value="Winged helix-like DNA-binding domain superfamily/Winged helix DNA-binding domain"/>
    <property type="match status" value="1"/>
</dbReference>
<evidence type="ECO:0000313" key="6">
    <source>
        <dbReference type="EMBL" id="QSB15659.1"/>
    </source>
</evidence>
<dbReference type="InterPro" id="IPR036388">
    <property type="entry name" value="WH-like_DNA-bd_sf"/>
</dbReference>
<evidence type="ECO:0000256" key="4">
    <source>
        <dbReference type="SAM" id="MobiDB-lite"/>
    </source>
</evidence>
<dbReference type="RefSeq" id="WP_239677841.1">
    <property type="nucleotide sequence ID" value="NZ_CP070499.1"/>
</dbReference>
<evidence type="ECO:0000313" key="7">
    <source>
        <dbReference type="Proteomes" id="UP000662857"/>
    </source>
</evidence>
<proteinExistence type="predicted"/>